<dbReference type="Pfam" id="PF02174">
    <property type="entry name" value="IRS"/>
    <property type="match status" value="1"/>
</dbReference>
<dbReference type="SMART" id="SM01244">
    <property type="entry name" value="IRS"/>
    <property type="match status" value="1"/>
</dbReference>
<feature type="domain" description="IRS-type PTB" evidence="3">
    <location>
        <begin position="242"/>
        <end position="354"/>
    </location>
</feature>
<keyword evidence="4" id="KW-1185">Reference proteome</keyword>
<dbReference type="InterPro" id="IPR050996">
    <property type="entry name" value="Docking_Protein_DOK"/>
</dbReference>
<dbReference type="Proteomes" id="UP000695022">
    <property type="component" value="Unplaced"/>
</dbReference>
<feature type="region of interest" description="Disordered" evidence="1">
    <location>
        <begin position="1"/>
        <end position="26"/>
    </location>
</feature>
<evidence type="ECO:0000313" key="4">
    <source>
        <dbReference type="Proteomes" id="UP000695022"/>
    </source>
</evidence>
<accession>A0ABM1EUP6</accession>
<name>A0ABM1EUP6_PRICU</name>
<dbReference type="SUPFAM" id="SSF50729">
    <property type="entry name" value="PH domain-like"/>
    <property type="match status" value="2"/>
</dbReference>
<dbReference type="RefSeq" id="XP_014675917.1">
    <property type="nucleotide sequence ID" value="XM_014820431.1"/>
</dbReference>
<dbReference type="PROSITE" id="PS50003">
    <property type="entry name" value="PH_DOMAIN"/>
    <property type="match status" value="1"/>
</dbReference>
<feature type="domain" description="PH" evidence="2">
    <location>
        <begin position="43"/>
        <end position="166"/>
    </location>
</feature>
<gene>
    <name evidence="5" type="primary">LOC106815904</name>
</gene>
<evidence type="ECO:0000259" key="3">
    <source>
        <dbReference type="PROSITE" id="PS51064"/>
    </source>
</evidence>
<dbReference type="Gene3D" id="2.30.29.30">
    <property type="entry name" value="Pleckstrin-homology domain (PH domain)/Phosphotyrosine-binding domain (PTB)"/>
    <property type="match status" value="2"/>
</dbReference>
<dbReference type="InterPro" id="IPR011993">
    <property type="entry name" value="PH-like_dom_sf"/>
</dbReference>
<dbReference type="InterPro" id="IPR002404">
    <property type="entry name" value="IRS_PTB"/>
</dbReference>
<dbReference type="GeneID" id="106815904"/>
<dbReference type="InterPro" id="IPR001849">
    <property type="entry name" value="PH_domain"/>
</dbReference>
<sequence length="378" mass="42323">MLSENFVRNNIRTSGDGTSNPAQSNVDGGAAAAAAAAAASDGDVVKRGYLYIKRPPGHSWLPWKVWAKRYFILRELTTLNSAHQGSPHSRSLTFEMYCSLEDQFKRCPRKVAFELQGTLHVCNTRGSSRYKFTFVIVSDGCNPLILAADSELVKQEWLKTFARIISGKRTNNNSNDDGMTVVSEPAYDGMSRFGRTAGRSSEHGSPAASVASAPTVAGSLFSLPVYEGRDCSIRGEEAEEDLCKMYPVRIQPTFTSEQYRLTGDYMLKVTSQGLAVYRPGSDAEVMYWPLKHIRKFKNHEPRTPRHQISIVTLETGRRSPTGDGLIQLSTRYGRDLVREIRSLVYQNALHRRIQWFQDAKVGNLLRHREGMPGNYTTM</sequence>
<dbReference type="PANTHER" id="PTHR21258">
    <property type="entry name" value="DOCKING PROTEIN RELATED"/>
    <property type="match status" value="1"/>
</dbReference>
<organism evidence="4 5">
    <name type="scientific">Priapulus caudatus</name>
    <name type="common">Priapulid worm</name>
    <dbReference type="NCBI Taxonomy" id="37621"/>
    <lineage>
        <taxon>Eukaryota</taxon>
        <taxon>Metazoa</taxon>
        <taxon>Ecdysozoa</taxon>
        <taxon>Scalidophora</taxon>
        <taxon>Priapulida</taxon>
        <taxon>Priapulimorpha</taxon>
        <taxon>Priapulimorphida</taxon>
        <taxon>Priapulidae</taxon>
        <taxon>Priapulus</taxon>
    </lineage>
</organism>
<evidence type="ECO:0000259" key="2">
    <source>
        <dbReference type="PROSITE" id="PS50003"/>
    </source>
</evidence>
<proteinExistence type="predicted"/>
<protein>
    <submittedName>
        <fullName evidence="5">Uncharacterized protein LOC106815904</fullName>
    </submittedName>
</protein>
<dbReference type="PANTHER" id="PTHR21258:SF62">
    <property type="entry name" value="INSULIN RECEPTOR SUBSTRATE 1"/>
    <property type="match status" value="1"/>
</dbReference>
<evidence type="ECO:0000256" key="1">
    <source>
        <dbReference type="SAM" id="MobiDB-lite"/>
    </source>
</evidence>
<evidence type="ECO:0000313" key="5">
    <source>
        <dbReference type="RefSeq" id="XP_014675917.1"/>
    </source>
</evidence>
<reference evidence="5" key="1">
    <citation type="submission" date="2025-08" db="UniProtKB">
        <authorList>
            <consortium name="RefSeq"/>
        </authorList>
    </citation>
    <scope>IDENTIFICATION</scope>
</reference>
<dbReference type="PROSITE" id="PS51064">
    <property type="entry name" value="IRS_PTB"/>
    <property type="match status" value="1"/>
</dbReference>
<dbReference type="SMART" id="SM00233">
    <property type="entry name" value="PH"/>
    <property type="match status" value="1"/>
</dbReference>